<dbReference type="CTD" id="6754990"/>
<dbReference type="EMBL" id="DS985246">
    <property type="protein sequence ID" value="EDV24252.1"/>
    <property type="molecule type" value="Genomic_DNA"/>
</dbReference>
<keyword evidence="1" id="KW-0732">Signal</keyword>
<dbReference type="RefSeq" id="XP_002113778.1">
    <property type="nucleotide sequence ID" value="XM_002113742.1"/>
</dbReference>
<reference evidence="2 3" key="1">
    <citation type="journal article" date="2008" name="Nature">
        <title>The Trichoplax genome and the nature of placozoans.</title>
        <authorList>
            <person name="Srivastava M."/>
            <person name="Begovic E."/>
            <person name="Chapman J."/>
            <person name="Putnam N.H."/>
            <person name="Hellsten U."/>
            <person name="Kawashima T."/>
            <person name="Kuo A."/>
            <person name="Mitros T."/>
            <person name="Salamov A."/>
            <person name="Carpenter M.L."/>
            <person name="Signorovitch A.Y."/>
            <person name="Moreno M.A."/>
            <person name="Kamm K."/>
            <person name="Grimwood J."/>
            <person name="Schmutz J."/>
            <person name="Shapiro H."/>
            <person name="Grigoriev I.V."/>
            <person name="Buss L.W."/>
            <person name="Schierwater B."/>
            <person name="Dellaporta S.L."/>
            <person name="Rokhsar D.S."/>
        </authorList>
    </citation>
    <scope>NUCLEOTIDE SEQUENCE [LARGE SCALE GENOMIC DNA]</scope>
    <source>
        <strain evidence="2 3">Grell-BS-1999</strain>
    </source>
</reference>
<name>B3RZR2_TRIAD</name>
<dbReference type="Proteomes" id="UP000009022">
    <property type="component" value="Unassembled WGS sequence"/>
</dbReference>
<accession>B3RZR2</accession>
<feature type="signal peptide" evidence="1">
    <location>
        <begin position="1"/>
        <end position="27"/>
    </location>
</feature>
<proteinExistence type="predicted"/>
<organism evidence="2 3">
    <name type="scientific">Trichoplax adhaerens</name>
    <name type="common">Trichoplax reptans</name>
    <dbReference type="NCBI Taxonomy" id="10228"/>
    <lineage>
        <taxon>Eukaryota</taxon>
        <taxon>Metazoa</taxon>
        <taxon>Placozoa</taxon>
        <taxon>Uniplacotomia</taxon>
        <taxon>Trichoplacea</taxon>
        <taxon>Trichoplacidae</taxon>
        <taxon>Trichoplax</taxon>
    </lineage>
</organism>
<evidence type="ECO:0000313" key="2">
    <source>
        <dbReference type="EMBL" id="EDV24252.1"/>
    </source>
</evidence>
<dbReference type="AlphaFoldDB" id="B3RZR2"/>
<gene>
    <name evidence="2" type="ORF">TRIADDRAFT_57547</name>
</gene>
<sequence>MKVLLRSRTCIFSLALVALVISQRATSNQELDPKMPHVCRDRRKVTKQELVQTSVNVTKEFRTHIKSDRCPQWCVEMKNITNQELVKTWVPITEYVDTYVCCPGWQQVNNNEKGCTKREYYLCPFYRHKNDKDGVI</sequence>
<evidence type="ECO:0000256" key="1">
    <source>
        <dbReference type="SAM" id="SignalP"/>
    </source>
</evidence>
<evidence type="ECO:0008006" key="4">
    <source>
        <dbReference type="Google" id="ProtNLM"/>
    </source>
</evidence>
<protein>
    <recommendedName>
        <fullName evidence="4">EMI domain-containing protein</fullName>
    </recommendedName>
</protein>
<dbReference type="GeneID" id="6754990"/>
<keyword evidence="3" id="KW-1185">Reference proteome</keyword>
<feature type="chain" id="PRO_5002798520" description="EMI domain-containing protein" evidence="1">
    <location>
        <begin position="28"/>
        <end position="136"/>
    </location>
</feature>
<dbReference type="KEGG" id="tad:TRIADDRAFT_57547"/>
<dbReference type="InParanoid" id="B3RZR2"/>
<evidence type="ECO:0000313" key="3">
    <source>
        <dbReference type="Proteomes" id="UP000009022"/>
    </source>
</evidence>
<dbReference type="HOGENOM" id="CLU_1878067_0_0_1"/>